<dbReference type="Proteomes" id="UP000180043">
    <property type="component" value="Unassembled WGS sequence"/>
</dbReference>
<dbReference type="RefSeq" id="WP_070947413.1">
    <property type="nucleotide sequence ID" value="NZ_MLIQ01000014.1"/>
</dbReference>
<reference evidence="2 3" key="1">
    <citation type="submission" date="2016-10" db="EMBL/GenBank/DDBJ databases">
        <title>Evaluation of Human, Veterinary and Environmental Mycobacterium chelonae Isolates by Core Genome Phylogenomic Analysis, Targeted Gene Comparison, and Anti-microbial Susceptibility Patterns: A Tale of Mistaken Identities.</title>
        <authorList>
            <person name="Fogelson S.B."/>
            <person name="Camus A.C."/>
            <person name="Lorenz W."/>
            <person name="Vasireddy R."/>
            <person name="Vasireddy S."/>
            <person name="Smith T."/>
            <person name="Brown-Elliott B.A."/>
            <person name="Wallace R.J.Jr."/>
            <person name="Hasan N.A."/>
            <person name="Reischl U."/>
            <person name="Sanchez S."/>
        </authorList>
    </citation>
    <scope>NUCLEOTIDE SEQUENCE [LARGE SCALE GENOMIC DNA]</scope>
    <source>
        <strain evidence="2 3">15515</strain>
    </source>
</reference>
<keyword evidence="1" id="KW-0472">Membrane</keyword>
<evidence type="ECO:0000313" key="3">
    <source>
        <dbReference type="Proteomes" id="UP000180043"/>
    </source>
</evidence>
<name>A0A1S1LPA9_MYCCH</name>
<feature type="transmembrane region" description="Helical" evidence="1">
    <location>
        <begin position="70"/>
        <end position="91"/>
    </location>
</feature>
<gene>
    <name evidence="2" type="ORF">BKG82_12650</name>
</gene>
<keyword evidence="1" id="KW-1133">Transmembrane helix</keyword>
<feature type="transmembrane region" description="Helical" evidence="1">
    <location>
        <begin position="103"/>
        <end position="124"/>
    </location>
</feature>
<comment type="caution">
    <text evidence="2">The sequence shown here is derived from an EMBL/GenBank/DDBJ whole genome shotgun (WGS) entry which is preliminary data.</text>
</comment>
<feature type="transmembrane region" description="Helical" evidence="1">
    <location>
        <begin position="12"/>
        <end position="33"/>
    </location>
</feature>
<evidence type="ECO:0000256" key="1">
    <source>
        <dbReference type="SAM" id="Phobius"/>
    </source>
</evidence>
<accession>A0A1S1LPA9</accession>
<organism evidence="2 3">
    <name type="scientific">Mycobacteroides chelonae</name>
    <name type="common">Mycobacterium chelonae</name>
    <dbReference type="NCBI Taxonomy" id="1774"/>
    <lineage>
        <taxon>Bacteria</taxon>
        <taxon>Bacillati</taxon>
        <taxon>Actinomycetota</taxon>
        <taxon>Actinomycetes</taxon>
        <taxon>Mycobacteriales</taxon>
        <taxon>Mycobacteriaceae</taxon>
        <taxon>Mycobacteroides</taxon>
    </lineage>
</organism>
<dbReference type="AlphaFoldDB" id="A0A1S1LPA9"/>
<sequence>MSAPTKVQWIRLLVWLPTAAIFPAVVFVGYVLAGDSWVGQIGKGQLLLVAAALTAPSVGSIFLLPGEMGWARGLVFSAAFLHVGVTVFYFAAVADGTRGQDHIVRNSMLLYLSAIVVAAVSFMMTERANHIVANGNPSQAR</sequence>
<feature type="transmembrane region" description="Helical" evidence="1">
    <location>
        <begin position="45"/>
        <end position="64"/>
    </location>
</feature>
<evidence type="ECO:0000313" key="2">
    <source>
        <dbReference type="EMBL" id="OHU57039.1"/>
    </source>
</evidence>
<dbReference type="EMBL" id="MLIQ01000014">
    <property type="protein sequence ID" value="OHU57039.1"/>
    <property type="molecule type" value="Genomic_DNA"/>
</dbReference>
<proteinExistence type="predicted"/>
<keyword evidence="1" id="KW-0812">Transmembrane</keyword>
<protein>
    <submittedName>
        <fullName evidence="2">Uncharacterized protein</fullName>
    </submittedName>
</protein>